<dbReference type="PROSITE" id="PS51257">
    <property type="entry name" value="PROKAR_LIPOPROTEIN"/>
    <property type="match status" value="1"/>
</dbReference>
<dbReference type="InterPro" id="IPR050789">
    <property type="entry name" value="Diverse_Enzym_Activities"/>
</dbReference>
<dbReference type="RefSeq" id="WP_074979297.1">
    <property type="nucleotide sequence ID" value="NZ_FPAG01000007.1"/>
</dbReference>
<dbReference type="AlphaFoldDB" id="A0A1I6ULU3"/>
<dbReference type="OrthoDB" id="9773047at2"/>
<gene>
    <name evidence="2" type="ORF">SAMN04487906_2575</name>
</gene>
<dbReference type="InterPro" id="IPR012338">
    <property type="entry name" value="Beta-lactam/transpept-like"/>
</dbReference>
<evidence type="ECO:0000313" key="2">
    <source>
        <dbReference type="EMBL" id="SFT02391.1"/>
    </source>
</evidence>
<sequence length="534" mass="60563">MNFIKPFHIIIVGLVIACGIFKEAAVAPMQFLNNDTRKTSEKPVFVEDFTLHSDKYLSIAFKLEKPLLESLKALAPKLSQEELLDKGNFQFSFFVDNQLIYQENLNKGAGTIDAKITQLEYTILLIYPERLDFWGWFMWLRFMKMGGGRDALDTGRHKLTIEVKPYVKDDTLMVGESLAKGSLTMNVEELPYDKSLVPIQEIAPKSGWKISNDTFNKQKITALNKKIAQGRFEHINGIVVVKNGELLIEQYFNNSHRDSLHDPRSVGKTIASTITGIAIEEGYIKDENATLNGFYNLKAYQNYTPKKDSVTIKSLLTMSSGFIGDDEDYSNIGNEELMYPTDNWVEFALDLPMSSSEIGAKYRYFTAGVVVLGDILHQAVPHGLEKYADDKLFHPLGITNYKWEYTPQKVPNTAGGIRLRAIDFAKYGQLYKNGGAWHGKQILSKEWVEKSLSKQIKQPYGDETYYGYLFWNKTYTVNGKRYEVSYCSGNGGNKIFVFKDIPVVIIITASGYGLPYMHADIDKIITDYVLPVIL</sequence>
<proteinExistence type="predicted"/>
<dbReference type="InterPro" id="IPR001466">
    <property type="entry name" value="Beta-lactam-related"/>
</dbReference>
<organism evidence="2 3">
    <name type="scientific">Zhouia amylolytica</name>
    <dbReference type="NCBI Taxonomy" id="376730"/>
    <lineage>
        <taxon>Bacteria</taxon>
        <taxon>Pseudomonadati</taxon>
        <taxon>Bacteroidota</taxon>
        <taxon>Flavobacteriia</taxon>
        <taxon>Flavobacteriales</taxon>
        <taxon>Flavobacteriaceae</taxon>
        <taxon>Zhouia</taxon>
    </lineage>
</organism>
<dbReference type="PANTHER" id="PTHR43283:SF7">
    <property type="entry name" value="BETA-LACTAMASE-RELATED DOMAIN-CONTAINING PROTEIN"/>
    <property type="match status" value="1"/>
</dbReference>
<reference evidence="2 3" key="1">
    <citation type="submission" date="2016-10" db="EMBL/GenBank/DDBJ databases">
        <authorList>
            <person name="de Groot N.N."/>
        </authorList>
    </citation>
    <scope>NUCLEOTIDE SEQUENCE [LARGE SCALE GENOMIC DNA]</scope>
    <source>
        <strain evidence="2 3">CGMCC 1.6114</strain>
    </source>
</reference>
<accession>A0A1I6ULU3</accession>
<dbReference type="Gene3D" id="3.40.710.10">
    <property type="entry name" value="DD-peptidase/beta-lactamase superfamily"/>
    <property type="match status" value="1"/>
</dbReference>
<protein>
    <submittedName>
        <fullName evidence="2">CubicO group peptidase, beta-lactamase class C family</fullName>
    </submittedName>
</protein>
<dbReference type="EMBL" id="FPAG01000007">
    <property type="protein sequence ID" value="SFT02391.1"/>
    <property type="molecule type" value="Genomic_DNA"/>
</dbReference>
<evidence type="ECO:0000259" key="1">
    <source>
        <dbReference type="Pfam" id="PF00144"/>
    </source>
</evidence>
<evidence type="ECO:0000313" key="3">
    <source>
        <dbReference type="Proteomes" id="UP000183209"/>
    </source>
</evidence>
<dbReference type="PANTHER" id="PTHR43283">
    <property type="entry name" value="BETA-LACTAMASE-RELATED"/>
    <property type="match status" value="1"/>
</dbReference>
<dbReference type="SUPFAM" id="SSF56601">
    <property type="entry name" value="beta-lactamase/transpeptidase-like"/>
    <property type="match status" value="1"/>
</dbReference>
<name>A0A1I6ULU3_9FLAO</name>
<dbReference type="Pfam" id="PF00144">
    <property type="entry name" value="Beta-lactamase"/>
    <property type="match status" value="1"/>
</dbReference>
<feature type="domain" description="Beta-lactamase-related" evidence="1">
    <location>
        <begin position="237"/>
        <end position="517"/>
    </location>
</feature>
<dbReference type="Proteomes" id="UP000183209">
    <property type="component" value="Unassembled WGS sequence"/>
</dbReference>